<name>A0A0F9HRL3_9ZZZZ</name>
<organism evidence="1">
    <name type="scientific">marine sediment metagenome</name>
    <dbReference type="NCBI Taxonomy" id="412755"/>
    <lineage>
        <taxon>unclassified sequences</taxon>
        <taxon>metagenomes</taxon>
        <taxon>ecological metagenomes</taxon>
    </lineage>
</organism>
<dbReference type="EMBL" id="LAZR01021738">
    <property type="protein sequence ID" value="KKL84305.1"/>
    <property type="molecule type" value="Genomic_DNA"/>
</dbReference>
<protein>
    <submittedName>
        <fullName evidence="1">Uncharacterized protein</fullName>
    </submittedName>
</protein>
<accession>A0A0F9HRL3</accession>
<dbReference type="AlphaFoldDB" id="A0A0F9HRL3"/>
<sequence length="212" mass="23258">MAGPGPGKVFVRSAGSWSSELEPGTIFIRDGGVWKEVKSFLVKLNAPWAIMWDEFAGSLRPNTDIETSDWTATPLNEKLDEVTPDDAATEITADFSGSSEQVKDFEVGLSNPIRPTGREVITLRVRDYLEDLVSTSTNLVTIELKQGVTVKVSESDLVPDGYTDTEHVLSQAEKDSITDWDDLSVRVQYAVTGDDGSSVTKGHVTWIELEFS</sequence>
<proteinExistence type="predicted"/>
<gene>
    <name evidence="1" type="ORF">LCGC14_1966060</name>
</gene>
<reference evidence="1" key="1">
    <citation type="journal article" date="2015" name="Nature">
        <title>Complex archaea that bridge the gap between prokaryotes and eukaryotes.</title>
        <authorList>
            <person name="Spang A."/>
            <person name="Saw J.H."/>
            <person name="Jorgensen S.L."/>
            <person name="Zaremba-Niedzwiedzka K."/>
            <person name="Martijn J."/>
            <person name="Lind A.E."/>
            <person name="van Eijk R."/>
            <person name="Schleper C."/>
            <person name="Guy L."/>
            <person name="Ettema T.J."/>
        </authorList>
    </citation>
    <scope>NUCLEOTIDE SEQUENCE</scope>
</reference>
<comment type="caution">
    <text evidence="1">The sequence shown here is derived from an EMBL/GenBank/DDBJ whole genome shotgun (WGS) entry which is preliminary data.</text>
</comment>
<evidence type="ECO:0000313" key="1">
    <source>
        <dbReference type="EMBL" id="KKL84305.1"/>
    </source>
</evidence>